<dbReference type="EMBL" id="AFBI03000101">
    <property type="protein sequence ID" value="EJW01937.1"/>
    <property type="molecule type" value="Genomic_DNA"/>
</dbReference>
<dbReference type="InParanoid" id="J9DKM0"/>
<evidence type="ECO:0000313" key="2">
    <source>
        <dbReference type="EMBL" id="EJW01937.1"/>
    </source>
</evidence>
<reference evidence="2 3" key="1">
    <citation type="submission" date="2011-08" db="EMBL/GenBank/DDBJ databases">
        <authorList>
            <person name="Liu Z.J."/>
            <person name="Shi F.L."/>
            <person name="Lu J.Q."/>
            <person name="Li M."/>
            <person name="Wang Z.L."/>
        </authorList>
    </citation>
    <scope>NUCLEOTIDE SEQUENCE [LARGE SCALE GENOMIC DNA]</scope>
    <source>
        <strain evidence="2 3">USNM 41457</strain>
    </source>
</reference>
<dbReference type="Proteomes" id="UP000003163">
    <property type="component" value="Unassembled WGS sequence"/>
</dbReference>
<name>J9DKM0_EDHAE</name>
<dbReference type="HOGENOM" id="CLU_2250118_0_0_1"/>
<accession>J9DKM0</accession>
<keyword evidence="3" id="KW-1185">Reference proteome</keyword>
<dbReference type="VEuPathDB" id="MicrosporidiaDB:EDEG_03594"/>
<sequence length="104" mass="12185">MLHNKNNFSSSNNSSRNYVRSNHISSNDFSSNHFSKNNNKYSNKNISNLLEFYFKTNSVPSLKDRKIGIESRPIDFFVVIVCFIRGSKSFFSDIYIHAYRFINI</sequence>
<feature type="region of interest" description="Disordered" evidence="1">
    <location>
        <begin position="1"/>
        <end position="38"/>
    </location>
</feature>
<evidence type="ECO:0000256" key="1">
    <source>
        <dbReference type="SAM" id="MobiDB-lite"/>
    </source>
</evidence>
<gene>
    <name evidence="2" type="ORF">EDEG_03594</name>
</gene>
<evidence type="ECO:0000313" key="3">
    <source>
        <dbReference type="Proteomes" id="UP000003163"/>
    </source>
</evidence>
<dbReference type="AlphaFoldDB" id="J9DKM0"/>
<comment type="caution">
    <text evidence="2">The sequence shown here is derived from an EMBL/GenBank/DDBJ whole genome shotgun (WGS) entry which is preliminary data.</text>
</comment>
<protein>
    <submittedName>
        <fullName evidence="2">Uncharacterized protein</fullName>
    </submittedName>
</protein>
<organism evidence="2 3">
    <name type="scientific">Edhazardia aedis (strain USNM 41457)</name>
    <name type="common">Microsporidian parasite</name>
    <dbReference type="NCBI Taxonomy" id="1003232"/>
    <lineage>
        <taxon>Eukaryota</taxon>
        <taxon>Fungi</taxon>
        <taxon>Fungi incertae sedis</taxon>
        <taxon>Microsporidia</taxon>
        <taxon>Edhazardia</taxon>
    </lineage>
</organism>
<reference evidence="3" key="2">
    <citation type="submission" date="2015-07" db="EMBL/GenBank/DDBJ databases">
        <title>Contrasting host-pathogen interactions and genome evolution in two generalist and specialist microsporidian pathogens of mosquitoes.</title>
        <authorList>
            <consortium name="The Broad Institute Genomics Platform"/>
            <consortium name="The Broad Institute Genome Sequencing Center for Infectious Disease"/>
            <person name="Cuomo C.A."/>
            <person name="Sanscrainte N.D."/>
            <person name="Goldberg J.M."/>
            <person name="Heiman D."/>
            <person name="Young S."/>
            <person name="Zeng Q."/>
            <person name="Becnel J.J."/>
            <person name="Birren B.W."/>
        </authorList>
    </citation>
    <scope>NUCLEOTIDE SEQUENCE [LARGE SCALE GENOMIC DNA]</scope>
    <source>
        <strain evidence="3">USNM 41457</strain>
    </source>
</reference>
<proteinExistence type="predicted"/>